<organism evidence="5 6">
    <name type="scientific">Alkalibacterium thalassium</name>
    <dbReference type="NCBI Taxonomy" id="426701"/>
    <lineage>
        <taxon>Bacteria</taxon>
        <taxon>Bacillati</taxon>
        <taxon>Bacillota</taxon>
        <taxon>Bacilli</taxon>
        <taxon>Lactobacillales</taxon>
        <taxon>Carnobacteriaceae</taxon>
        <taxon>Alkalibacterium</taxon>
    </lineage>
</organism>
<dbReference type="PANTHER" id="PTHR31302:SF31">
    <property type="entry name" value="PHOSPHODIESTERASE YAEI"/>
    <property type="match status" value="1"/>
</dbReference>
<dbReference type="Gene3D" id="3.60.21.10">
    <property type="match status" value="1"/>
</dbReference>
<keyword evidence="3" id="KW-0812">Transmembrane</keyword>
<feature type="transmembrane region" description="Helical" evidence="3">
    <location>
        <begin position="6"/>
        <end position="25"/>
    </location>
</feature>
<keyword evidence="3" id="KW-0472">Membrane</keyword>
<sequence length="291" mass="32583">MNSKKIVSYSTILLFIILTAGYLYYQNNAIELSIYDFEHENIPGSFEGYKIAQVSDLHNKEFNGRLTAELEEQEPDIIVVTGDVIDRNRTDIPIAVQAMEEMLEIAPVYFVTGNHEMASGVYPELQREIDRIGVIDLDNSYERLEIEGQEIGLIGIEDPLFLFLDDIIEAGSEDLLIQERIEDLIEEAGTEFNLLLSHRAELMSVYAAADVDLALTGHAHGGQIRLPFINGLFAPSQGFLPEYTSGQYSEGDTQMIVSRGLGNSTFPLRINNRPELVIVNLRPQNSEGIVE</sequence>
<dbReference type="RefSeq" id="WP_091266608.1">
    <property type="nucleotide sequence ID" value="NZ_FNFK01000019.1"/>
</dbReference>
<dbReference type="EMBL" id="FNFK01000019">
    <property type="protein sequence ID" value="SDK24554.1"/>
    <property type="molecule type" value="Genomic_DNA"/>
</dbReference>
<dbReference type="SUPFAM" id="SSF56300">
    <property type="entry name" value="Metallo-dependent phosphatases"/>
    <property type="match status" value="1"/>
</dbReference>
<proteinExistence type="predicted"/>
<dbReference type="Proteomes" id="UP000199433">
    <property type="component" value="Unassembled WGS sequence"/>
</dbReference>
<dbReference type="InterPro" id="IPR004843">
    <property type="entry name" value="Calcineurin-like_PHP"/>
</dbReference>
<dbReference type="AlphaFoldDB" id="A0A1G9ACK7"/>
<reference evidence="6" key="1">
    <citation type="submission" date="2016-10" db="EMBL/GenBank/DDBJ databases">
        <authorList>
            <person name="Varghese N."/>
            <person name="Submissions S."/>
        </authorList>
    </citation>
    <scope>NUCLEOTIDE SEQUENCE [LARGE SCALE GENOMIC DNA]</scope>
    <source>
        <strain evidence="6">DSM 19181</strain>
    </source>
</reference>
<dbReference type="Pfam" id="PF00149">
    <property type="entry name" value="Metallophos"/>
    <property type="match status" value="1"/>
</dbReference>
<dbReference type="InterPro" id="IPR051158">
    <property type="entry name" value="Metallophosphoesterase_sf"/>
</dbReference>
<dbReference type="CDD" id="cd07385">
    <property type="entry name" value="MPP_YkuE_C"/>
    <property type="match status" value="1"/>
</dbReference>
<evidence type="ECO:0000256" key="1">
    <source>
        <dbReference type="ARBA" id="ARBA00022723"/>
    </source>
</evidence>
<name>A0A1G9ACK7_9LACT</name>
<keyword evidence="3" id="KW-1133">Transmembrane helix</keyword>
<gene>
    <name evidence="5" type="ORF">SAMN04488098_10194</name>
</gene>
<evidence type="ECO:0000256" key="3">
    <source>
        <dbReference type="SAM" id="Phobius"/>
    </source>
</evidence>
<protein>
    <recommendedName>
        <fullName evidence="4">Calcineurin-like phosphoesterase domain-containing protein</fullName>
    </recommendedName>
</protein>
<dbReference type="GO" id="GO:0008758">
    <property type="term" value="F:UDP-2,3-diacylglucosamine hydrolase activity"/>
    <property type="evidence" value="ECO:0007669"/>
    <property type="project" value="TreeGrafter"/>
</dbReference>
<dbReference type="GO" id="GO:0046872">
    <property type="term" value="F:metal ion binding"/>
    <property type="evidence" value="ECO:0007669"/>
    <property type="project" value="UniProtKB-KW"/>
</dbReference>
<evidence type="ECO:0000313" key="5">
    <source>
        <dbReference type="EMBL" id="SDK24554.1"/>
    </source>
</evidence>
<dbReference type="InterPro" id="IPR029052">
    <property type="entry name" value="Metallo-depent_PP-like"/>
</dbReference>
<dbReference type="GO" id="GO:0009245">
    <property type="term" value="P:lipid A biosynthetic process"/>
    <property type="evidence" value="ECO:0007669"/>
    <property type="project" value="TreeGrafter"/>
</dbReference>
<evidence type="ECO:0000256" key="2">
    <source>
        <dbReference type="ARBA" id="ARBA00022801"/>
    </source>
</evidence>
<feature type="domain" description="Calcineurin-like phosphoesterase" evidence="4">
    <location>
        <begin position="50"/>
        <end position="220"/>
    </location>
</feature>
<keyword evidence="2" id="KW-0378">Hydrolase</keyword>
<evidence type="ECO:0000259" key="4">
    <source>
        <dbReference type="Pfam" id="PF00149"/>
    </source>
</evidence>
<dbReference type="OrthoDB" id="9780884at2"/>
<evidence type="ECO:0000313" key="6">
    <source>
        <dbReference type="Proteomes" id="UP000199433"/>
    </source>
</evidence>
<dbReference type="PANTHER" id="PTHR31302">
    <property type="entry name" value="TRANSMEMBRANE PROTEIN WITH METALLOPHOSPHOESTERASE DOMAIN-RELATED"/>
    <property type="match status" value="1"/>
</dbReference>
<keyword evidence="6" id="KW-1185">Reference proteome</keyword>
<accession>A0A1G9ACK7</accession>
<dbReference type="GO" id="GO:0016020">
    <property type="term" value="C:membrane"/>
    <property type="evidence" value="ECO:0007669"/>
    <property type="project" value="GOC"/>
</dbReference>
<keyword evidence="1" id="KW-0479">Metal-binding</keyword>